<evidence type="ECO:0000313" key="6">
    <source>
        <dbReference type="EMBL" id="MTW02472.1"/>
    </source>
</evidence>
<evidence type="ECO:0000256" key="1">
    <source>
        <dbReference type="ARBA" id="ARBA00004141"/>
    </source>
</evidence>
<accession>A0A6L6Q0B9</accession>
<reference evidence="6 7" key="1">
    <citation type="submission" date="2019-11" db="EMBL/GenBank/DDBJ databases">
        <title>Type strains purchased from KCTC, JCM and DSMZ.</title>
        <authorList>
            <person name="Lu H."/>
        </authorList>
    </citation>
    <scope>NUCLEOTIDE SEQUENCE [LARGE SCALE GENOMIC DNA]</scope>
    <source>
        <strain evidence="6 7">KCTC 42409</strain>
    </source>
</reference>
<name>A0A6L6Q0B9_9BURK</name>
<dbReference type="GO" id="GO:0016020">
    <property type="term" value="C:membrane"/>
    <property type="evidence" value="ECO:0007669"/>
    <property type="project" value="UniProtKB-SubCell"/>
</dbReference>
<sequence>MQPYWVDLLGYCAAFCTTIAFVPQVVLVWRRRSGEGVSTLMYIVLTVGIALWFIYGVMLQSWPVIIANGITLLLALAVLAMKWMFRGRAPRTVQTPAPSRKTG</sequence>
<keyword evidence="4 5" id="KW-0472">Membrane</keyword>
<comment type="subcellular location">
    <subcellularLocation>
        <location evidence="1">Membrane</location>
        <topology evidence="1">Multi-pass membrane protein</topology>
    </subcellularLocation>
</comment>
<dbReference type="NCBIfam" id="NF037968">
    <property type="entry name" value="SemiSWEET_2"/>
    <property type="match status" value="1"/>
</dbReference>
<evidence type="ECO:0000256" key="2">
    <source>
        <dbReference type="ARBA" id="ARBA00022692"/>
    </source>
</evidence>
<dbReference type="Pfam" id="PF04193">
    <property type="entry name" value="PQ-loop"/>
    <property type="match status" value="1"/>
</dbReference>
<keyword evidence="7" id="KW-1185">Reference proteome</keyword>
<comment type="caution">
    <text evidence="6">The sequence shown here is derived from an EMBL/GenBank/DDBJ whole genome shotgun (WGS) entry which is preliminary data.</text>
</comment>
<dbReference type="GO" id="GO:0051119">
    <property type="term" value="F:sugar transmembrane transporter activity"/>
    <property type="evidence" value="ECO:0007669"/>
    <property type="project" value="InterPro"/>
</dbReference>
<evidence type="ECO:0000256" key="3">
    <source>
        <dbReference type="ARBA" id="ARBA00022989"/>
    </source>
</evidence>
<proteinExistence type="predicted"/>
<dbReference type="RefSeq" id="WP_155438871.1">
    <property type="nucleotide sequence ID" value="NZ_WNLA01000005.1"/>
</dbReference>
<evidence type="ECO:0008006" key="8">
    <source>
        <dbReference type="Google" id="ProtNLM"/>
    </source>
</evidence>
<organism evidence="6 7">
    <name type="scientific">Pseudoduganella ginsengisoli</name>
    <dbReference type="NCBI Taxonomy" id="1462440"/>
    <lineage>
        <taxon>Bacteria</taxon>
        <taxon>Pseudomonadati</taxon>
        <taxon>Pseudomonadota</taxon>
        <taxon>Betaproteobacteria</taxon>
        <taxon>Burkholderiales</taxon>
        <taxon>Oxalobacteraceae</taxon>
        <taxon>Telluria group</taxon>
        <taxon>Pseudoduganella</taxon>
    </lineage>
</organism>
<dbReference type="EMBL" id="WNLA01000005">
    <property type="protein sequence ID" value="MTW02472.1"/>
    <property type="molecule type" value="Genomic_DNA"/>
</dbReference>
<dbReference type="InterPro" id="IPR006603">
    <property type="entry name" value="PQ-loop_rpt"/>
</dbReference>
<evidence type="ECO:0000256" key="5">
    <source>
        <dbReference type="SAM" id="Phobius"/>
    </source>
</evidence>
<dbReference type="Gene3D" id="1.20.1280.290">
    <property type="match status" value="1"/>
</dbReference>
<keyword evidence="2 5" id="KW-0812">Transmembrane</keyword>
<keyword evidence="3 5" id="KW-1133">Transmembrane helix</keyword>
<dbReference type="InterPro" id="IPR047662">
    <property type="entry name" value="SemiSWEET"/>
</dbReference>
<gene>
    <name evidence="6" type="ORF">GM668_10310</name>
</gene>
<feature type="transmembrane region" description="Helical" evidence="5">
    <location>
        <begin position="40"/>
        <end position="58"/>
    </location>
</feature>
<feature type="transmembrane region" description="Helical" evidence="5">
    <location>
        <begin position="64"/>
        <end position="85"/>
    </location>
</feature>
<dbReference type="AlphaFoldDB" id="A0A6L6Q0B9"/>
<feature type="transmembrane region" description="Helical" evidence="5">
    <location>
        <begin position="6"/>
        <end position="28"/>
    </location>
</feature>
<dbReference type="Proteomes" id="UP000484015">
    <property type="component" value="Unassembled WGS sequence"/>
</dbReference>
<evidence type="ECO:0000313" key="7">
    <source>
        <dbReference type="Proteomes" id="UP000484015"/>
    </source>
</evidence>
<protein>
    <recommendedName>
        <fullName evidence="8">Glutathione synthetase</fullName>
    </recommendedName>
</protein>
<evidence type="ECO:0000256" key="4">
    <source>
        <dbReference type="ARBA" id="ARBA00023136"/>
    </source>
</evidence>
<dbReference type="OrthoDB" id="122062at2"/>